<evidence type="ECO:0000259" key="4">
    <source>
        <dbReference type="PROSITE" id="PS51898"/>
    </source>
</evidence>
<dbReference type="Gene3D" id="1.10.443.10">
    <property type="entry name" value="Intergrase catalytic core"/>
    <property type="match status" value="1"/>
</dbReference>
<comment type="caution">
    <text evidence="5">The sequence shown here is derived from an EMBL/GenBank/DDBJ whole genome shotgun (WGS) entry which is preliminary data.</text>
</comment>
<dbReference type="AlphaFoldDB" id="A0A2S8A858"/>
<dbReference type="Pfam" id="PF17293">
    <property type="entry name" value="Arm-DNA-bind_5"/>
    <property type="match status" value="1"/>
</dbReference>
<dbReference type="Gene3D" id="1.10.150.130">
    <property type="match status" value="1"/>
</dbReference>
<dbReference type="InterPro" id="IPR011010">
    <property type="entry name" value="DNA_brk_join_enz"/>
</dbReference>
<name>A0A2S8A858_9FLAO</name>
<keyword evidence="2" id="KW-0238">DNA-binding</keyword>
<dbReference type="PANTHER" id="PTHR30349">
    <property type="entry name" value="PHAGE INTEGRASE-RELATED"/>
    <property type="match status" value="1"/>
</dbReference>
<accession>A0A2S8A858</accession>
<protein>
    <submittedName>
        <fullName evidence="5">Integrase</fullName>
    </submittedName>
</protein>
<dbReference type="GO" id="GO:0015074">
    <property type="term" value="P:DNA integration"/>
    <property type="evidence" value="ECO:0007669"/>
    <property type="project" value="InterPro"/>
</dbReference>
<keyword evidence="3" id="KW-0233">DNA recombination</keyword>
<evidence type="ECO:0000256" key="3">
    <source>
        <dbReference type="ARBA" id="ARBA00023172"/>
    </source>
</evidence>
<dbReference type="InterPro" id="IPR010998">
    <property type="entry name" value="Integrase_recombinase_N"/>
</dbReference>
<evidence type="ECO:0000256" key="2">
    <source>
        <dbReference type="ARBA" id="ARBA00023125"/>
    </source>
</evidence>
<feature type="domain" description="Tyr recombinase" evidence="4">
    <location>
        <begin position="209"/>
        <end position="397"/>
    </location>
</feature>
<organism evidence="5 6">
    <name type="scientific">Apibacter adventoris</name>
    <dbReference type="NCBI Taxonomy" id="1679466"/>
    <lineage>
        <taxon>Bacteria</taxon>
        <taxon>Pseudomonadati</taxon>
        <taxon>Bacteroidota</taxon>
        <taxon>Flavobacteriia</taxon>
        <taxon>Flavobacteriales</taxon>
        <taxon>Weeksellaceae</taxon>
        <taxon>Apibacter</taxon>
    </lineage>
</organism>
<evidence type="ECO:0000313" key="6">
    <source>
        <dbReference type="Proteomes" id="UP000238042"/>
    </source>
</evidence>
<comment type="similarity">
    <text evidence="1">Belongs to the 'phage' integrase family.</text>
</comment>
<dbReference type="PANTHER" id="PTHR30349:SF64">
    <property type="entry name" value="PROPHAGE INTEGRASE INTD-RELATED"/>
    <property type="match status" value="1"/>
</dbReference>
<dbReference type="CDD" id="cd01185">
    <property type="entry name" value="INTN1_C_like"/>
    <property type="match status" value="1"/>
</dbReference>
<dbReference type="PROSITE" id="PS51898">
    <property type="entry name" value="TYR_RECOMBINASE"/>
    <property type="match status" value="1"/>
</dbReference>
<dbReference type="InterPro" id="IPR013762">
    <property type="entry name" value="Integrase-like_cat_sf"/>
</dbReference>
<dbReference type="RefSeq" id="WP_105247388.1">
    <property type="nucleotide sequence ID" value="NZ_PSZM01000045.1"/>
</dbReference>
<evidence type="ECO:0000313" key="5">
    <source>
        <dbReference type="EMBL" id="PQL90743.1"/>
    </source>
</evidence>
<dbReference type="GO" id="GO:0006310">
    <property type="term" value="P:DNA recombination"/>
    <property type="evidence" value="ECO:0007669"/>
    <property type="project" value="UniProtKB-KW"/>
</dbReference>
<dbReference type="GO" id="GO:0003677">
    <property type="term" value="F:DNA binding"/>
    <property type="evidence" value="ECO:0007669"/>
    <property type="project" value="UniProtKB-KW"/>
</dbReference>
<evidence type="ECO:0000256" key="1">
    <source>
        <dbReference type="ARBA" id="ARBA00008857"/>
    </source>
</evidence>
<dbReference type="SUPFAM" id="SSF56349">
    <property type="entry name" value="DNA breaking-rejoining enzymes"/>
    <property type="match status" value="1"/>
</dbReference>
<dbReference type="Pfam" id="PF00589">
    <property type="entry name" value="Phage_integrase"/>
    <property type="match status" value="1"/>
</dbReference>
<dbReference type="InterPro" id="IPR050090">
    <property type="entry name" value="Tyrosine_recombinase_XerCD"/>
</dbReference>
<dbReference type="OrthoDB" id="1094492at2"/>
<gene>
    <name evidence="5" type="ORF">C4S77_09810</name>
</gene>
<sequence length="402" mass="47408">MNVANVKIVLGNQPLSDDKFGIYLRITKNRKKKEIGIGLRCEKEHFINEQLTKNHPNYRIENELILNLKSKALKIIREFQLQEQDFSLQDFEAIFRGNNNQELNIIQFFDEIINEMERAGRMGNARAYKETRDALVKFSGNKIIFNEITPVFLEKFEVEMRERGNKDGGIAFKMRELRAIFNKAINRKIITQDIYPFKDYKISKLKTKKNKKALSIEDFKKIRDVDLSEYPYLIEAHNYFLFSFYTRGMNFVDMMKLKWSDIQDGRIYYTRSKTKGQFSIEITEKVEKILNYYKVNNTENLYVFPILLKDNLTPKQIANRKHKVLARYNSKLKQIAKIAGIEKHLTTYVARHSFATILKQIGTSTDVISELMGHSDVQITMTYLKEFDNDVLDKENRKLLEL</sequence>
<dbReference type="EMBL" id="PSZM01000045">
    <property type="protein sequence ID" value="PQL90743.1"/>
    <property type="molecule type" value="Genomic_DNA"/>
</dbReference>
<reference evidence="5 6" key="1">
    <citation type="submission" date="2018-02" db="EMBL/GenBank/DDBJ databases">
        <title>Genome sequences of Apibacter spp., gut symbionts of Asian honey bees.</title>
        <authorList>
            <person name="Kwong W.K."/>
            <person name="Steele M.I."/>
            <person name="Moran N.A."/>
        </authorList>
    </citation>
    <scope>NUCLEOTIDE SEQUENCE [LARGE SCALE GENOMIC DNA]</scope>
    <source>
        <strain evidence="6">wkB301</strain>
    </source>
</reference>
<dbReference type="Proteomes" id="UP000238042">
    <property type="component" value="Unassembled WGS sequence"/>
</dbReference>
<dbReference type="InterPro" id="IPR002104">
    <property type="entry name" value="Integrase_catalytic"/>
</dbReference>
<dbReference type="InterPro" id="IPR035386">
    <property type="entry name" value="Arm-DNA-bind_5"/>
</dbReference>
<dbReference type="Pfam" id="PF13102">
    <property type="entry name" value="Phage_int_SAM_5"/>
    <property type="match status" value="1"/>
</dbReference>
<proteinExistence type="inferred from homology"/>
<keyword evidence="6" id="KW-1185">Reference proteome</keyword>
<dbReference type="InterPro" id="IPR025269">
    <property type="entry name" value="SAM-like_dom"/>
</dbReference>